<proteinExistence type="inferred from homology"/>
<keyword evidence="7 11" id="KW-0479">Metal-binding</keyword>
<feature type="compositionally biased region" description="Polar residues" evidence="12">
    <location>
        <begin position="39"/>
        <end position="48"/>
    </location>
</feature>
<protein>
    <recommendedName>
        <fullName evidence="11">Anamorsin</fullName>
    </recommendedName>
    <alternativeName>
        <fullName evidence="11">Cytokine-induced apoptosis inhibitor 1</fullName>
    </alternativeName>
    <alternativeName>
        <fullName evidence="11">Fe-S cluster assembly protein DRE2 homolog</fullName>
    </alternativeName>
</protein>
<dbReference type="GO" id="GO:0051537">
    <property type="term" value="F:2 iron, 2 sulfur cluster binding"/>
    <property type="evidence" value="ECO:0007669"/>
    <property type="project" value="UniProtKB-UniRule"/>
</dbReference>
<evidence type="ECO:0000256" key="9">
    <source>
        <dbReference type="ARBA" id="ARBA00023014"/>
    </source>
</evidence>
<feature type="binding site" evidence="11">
    <location>
        <position position="366"/>
    </location>
    <ligand>
        <name>[2Fe-2S] cluster</name>
        <dbReference type="ChEBI" id="CHEBI:190135"/>
    </ligand>
</feature>
<comment type="function">
    <text evidence="11">Component of the cytosolic iron-sulfur (Fe-S) protein assembly (CIA) machinery required for the maturation of extramitochondrial Fe-S proteins. Part of an electron transfer chain functioning in an early step of cytosolic Fe-S biogenesis, facilitating the de novo assembly of a [4Fe-4S] cluster on the scaffold complex NUBP1-NUBP2. Electrons are transferred to CIAPIN1 from NADPH via the FAD- and FMN-containing protein NDOR1. NDOR1-CIAPIN1 are also required for the assembly of the diferric tyrosyl radical cofactor of ribonucleotide reductase (RNR), probably by providing electrons for reduction during radical cofactor maturation in the catalytic small subunit. Has anti-apoptotic effects in the cell. Involved in negative control of cell death upon cytokine withdrawal. Promotes development of hematopoietic cells.</text>
</comment>
<keyword evidence="5 11" id="KW-0053">Apoptosis</keyword>
<evidence type="ECO:0000313" key="16">
    <source>
        <dbReference type="Proteomes" id="UP000516260"/>
    </source>
</evidence>
<dbReference type="GO" id="GO:0051539">
    <property type="term" value="F:4 iron, 4 sulfur cluster binding"/>
    <property type="evidence" value="ECO:0007669"/>
    <property type="project" value="UniProtKB-KW"/>
</dbReference>
<feature type="binding site" evidence="11">
    <location>
        <position position="405"/>
    </location>
    <ligand>
        <name>[4Fe-4S] cluster</name>
        <dbReference type="ChEBI" id="CHEBI:49883"/>
    </ligand>
</feature>
<organism evidence="15 16">
    <name type="scientific">Takifugu bimaculatus</name>
    <dbReference type="NCBI Taxonomy" id="433685"/>
    <lineage>
        <taxon>Eukaryota</taxon>
        <taxon>Metazoa</taxon>
        <taxon>Chordata</taxon>
        <taxon>Craniata</taxon>
        <taxon>Vertebrata</taxon>
        <taxon>Euteleostomi</taxon>
        <taxon>Actinopterygii</taxon>
        <taxon>Neopterygii</taxon>
        <taxon>Teleostei</taxon>
        <taxon>Neoteleostei</taxon>
        <taxon>Acanthomorphata</taxon>
        <taxon>Eupercaria</taxon>
        <taxon>Tetraodontiformes</taxon>
        <taxon>Tetradontoidea</taxon>
        <taxon>Tetraodontidae</taxon>
        <taxon>Takifugu</taxon>
    </lineage>
</organism>
<comment type="domain">
    <text evidence="11">The N-terminal domain has structural similarity with S-adenosyl-L-methionine-dependent methyltransferases, but does not bind S-adenosyl-L-methionine. It is required for correct assembly of the 2 Fe-S clusters.</text>
</comment>
<keyword evidence="10 11" id="KW-0496">Mitochondrion</keyword>
<name>A0A4Z2C9G3_9TELE</name>
<comment type="subcellular location">
    <subcellularLocation>
        <location evidence="11">Cytoplasm</location>
    </subcellularLocation>
    <subcellularLocation>
        <location evidence="11">Nucleus</location>
    </subcellularLocation>
    <subcellularLocation>
        <location evidence="11">Mitochondrion intermembrane space</location>
    </subcellularLocation>
</comment>
<feature type="compositionally biased region" description="Polar residues" evidence="12">
    <location>
        <begin position="1"/>
        <end position="10"/>
    </location>
</feature>
<evidence type="ECO:0000256" key="12">
    <source>
        <dbReference type="SAM" id="MobiDB-lite"/>
    </source>
</evidence>
<comment type="caution">
    <text evidence="11">Lacks conserved residue(s) required for the propagation of feature annotation.</text>
</comment>
<feature type="domain" description="Anamorsin C-terminal" evidence="13">
    <location>
        <begin position="351"/>
        <end position="386"/>
    </location>
</feature>
<evidence type="ECO:0000313" key="15">
    <source>
        <dbReference type="EMBL" id="TNN00804.1"/>
    </source>
</evidence>
<evidence type="ECO:0000256" key="2">
    <source>
        <dbReference type="ARBA" id="ARBA00008169"/>
    </source>
</evidence>
<keyword evidence="11" id="KW-0539">Nucleus</keyword>
<dbReference type="GO" id="GO:0030097">
    <property type="term" value="P:hemopoiesis"/>
    <property type="evidence" value="ECO:0007669"/>
    <property type="project" value="UniProtKB-UniRule"/>
</dbReference>
<feature type="region of interest" description="Fe-S binding site A" evidence="11">
    <location>
        <begin position="355"/>
        <end position="371"/>
    </location>
</feature>
<comment type="domain">
    <text evidence="11">The C-terminal domain binds 2 Fe-S clusters but is otherwise mostly in an intrinsically disordered conformation.</text>
</comment>
<dbReference type="SUPFAM" id="SSF53335">
    <property type="entry name" value="S-adenosyl-L-methionine-dependent methyltransferases"/>
    <property type="match status" value="1"/>
</dbReference>
<keyword evidence="4 11" id="KW-0963">Cytoplasm</keyword>
<dbReference type="InterPro" id="IPR046408">
    <property type="entry name" value="CIAPIN1"/>
</dbReference>
<dbReference type="Gene3D" id="3.40.50.150">
    <property type="entry name" value="Vaccinia Virus protein VP39"/>
    <property type="match status" value="1"/>
</dbReference>
<reference evidence="15 16" key="1">
    <citation type="submission" date="2019-04" db="EMBL/GenBank/DDBJ databases">
        <title>The sequence and de novo assembly of Takifugu bimaculatus genome using PacBio and Hi-C technologies.</title>
        <authorList>
            <person name="Xu P."/>
            <person name="Liu B."/>
            <person name="Zhou Z."/>
        </authorList>
    </citation>
    <scope>NUCLEOTIDE SEQUENCE [LARGE SCALE GENOMIC DNA]</scope>
    <source>
        <strain evidence="15">TB-2018</strain>
        <tissue evidence="15">Muscle</tissue>
    </source>
</reference>
<dbReference type="GO" id="GO:0009055">
    <property type="term" value="F:electron transfer activity"/>
    <property type="evidence" value="ECO:0007669"/>
    <property type="project" value="UniProtKB-UniRule"/>
</dbReference>
<keyword evidence="8 11" id="KW-0408">Iron</keyword>
<dbReference type="Pfam" id="PF05093">
    <property type="entry name" value="CIAPIN1"/>
    <property type="match status" value="2"/>
</dbReference>
<comment type="cofactor">
    <cofactor evidence="11">
        <name>[2Fe-2S] cluster</name>
        <dbReference type="ChEBI" id="CHEBI:190135"/>
    </cofactor>
</comment>
<feature type="binding site" evidence="11">
    <location>
        <position position="371"/>
    </location>
    <ligand>
        <name>[2Fe-2S] cluster</name>
        <dbReference type="ChEBI" id="CHEBI:190135"/>
    </ligand>
</feature>
<dbReference type="GO" id="GO:0016226">
    <property type="term" value="P:iron-sulfur cluster assembly"/>
    <property type="evidence" value="ECO:0007669"/>
    <property type="project" value="UniProtKB-UniRule"/>
</dbReference>
<evidence type="ECO:0000256" key="5">
    <source>
        <dbReference type="ARBA" id="ARBA00022703"/>
    </source>
</evidence>
<evidence type="ECO:0000256" key="4">
    <source>
        <dbReference type="ARBA" id="ARBA00022490"/>
    </source>
</evidence>
<dbReference type="InterPro" id="IPR049011">
    <property type="entry name" value="Anamorsin_N_metazoan"/>
</dbReference>
<comment type="domain">
    <text evidence="11">The twin Cx2C motifs are involved in the recognition by the mitochondrial CHCHD4/MIA40-GFER/ERV1 disulfide relay system. The formation of 2 disulfide bonds in the Cx2C motifs through dithiol/disulfide exchange reactions effectively traps the protein in the mitochondrial intermembrane space.</text>
</comment>
<comment type="cofactor">
    <cofactor evidence="1 11">
        <name>[4Fe-4S] cluster</name>
        <dbReference type="ChEBI" id="CHEBI:49883"/>
    </cofactor>
</comment>
<dbReference type="GO" id="GO:0005758">
    <property type="term" value="C:mitochondrial intermembrane space"/>
    <property type="evidence" value="ECO:0007669"/>
    <property type="project" value="UniProtKB-SubCell"/>
</dbReference>
<feature type="binding site" evidence="11">
    <location>
        <position position="355"/>
    </location>
    <ligand>
        <name>[2Fe-2S] cluster</name>
        <dbReference type="ChEBI" id="CHEBI:190135"/>
    </ligand>
</feature>
<comment type="caution">
    <text evidence="15">The sequence shown here is derived from an EMBL/GenBank/DDBJ whole genome shotgun (WGS) entry which is preliminary data.</text>
</comment>
<evidence type="ECO:0000256" key="3">
    <source>
        <dbReference type="ARBA" id="ARBA00022485"/>
    </source>
</evidence>
<feature type="short sequence motif" description="Cx2C motif 2" evidence="11">
    <location>
        <begin position="405"/>
        <end position="408"/>
    </location>
</feature>
<evidence type="ECO:0000256" key="11">
    <source>
        <dbReference type="HAMAP-Rule" id="MF_03115"/>
    </source>
</evidence>
<dbReference type="HAMAP" id="MF_03115">
    <property type="entry name" value="Anamorsin"/>
    <property type="match status" value="1"/>
</dbReference>
<comment type="subunit">
    <text evidence="11">Monomer. Interacts with NDOR1. Interacts with CHCHD4.</text>
</comment>
<dbReference type="GO" id="GO:0046872">
    <property type="term" value="F:metal ion binding"/>
    <property type="evidence" value="ECO:0007669"/>
    <property type="project" value="UniProtKB-KW"/>
</dbReference>
<keyword evidence="9 11" id="KW-0411">Iron-sulfur</keyword>
<evidence type="ECO:0000256" key="6">
    <source>
        <dbReference type="ARBA" id="ARBA00022714"/>
    </source>
</evidence>
<feature type="short sequence motif" description="Cx2C motif 1" evidence="11">
    <location>
        <begin position="394"/>
        <end position="397"/>
    </location>
</feature>
<evidence type="ECO:0000256" key="1">
    <source>
        <dbReference type="ARBA" id="ARBA00001966"/>
    </source>
</evidence>
<feature type="binding site" evidence="11">
    <location>
        <position position="394"/>
    </location>
    <ligand>
        <name>[4Fe-4S] cluster</name>
        <dbReference type="ChEBI" id="CHEBI:49883"/>
    </ligand>
</feature>
<feature type="region of interest" description="Fe-S binding site B" evidence="11">
    <location>
        <begin position="394"/>
        <end position="408"/>
    </location>
</feature>
<evidence type="ECO:0000256" key="10">
    <source>
        <dbReference type="ARBA" id="ARBA00023128"/>
    </source>
</evidence>
<evidence type="ECO:0000259" key="13">
    <source>
        <dbReference type="Pfam" id="PF05093"/>
    </source>
</evidence>
<accession>A0A4Z2C9G3</accession>
<dbReference type="Proteomes" id="UP000516260">
    <property type="component" value="Chromosome 12"/>
</dbReference>
<dbReference type="InterPro" id="IPR007785">
    <property type="entry name" value="Anamorsin"/>
</dbReference>
<gene>
    <name evidence="11" type="primary">CIAPIN1</name>
    <name evidence="15" type="ORF">fugu_012050</name>
</gene>
<dbReference type="FunFam" id="3.40.50.150:FF:000085">
    <property type="entry name" value="Anamorsin homolog"/>
    <property type="match status" value="1"/>
</dbReference>
<keyword evidence="16" id="KW-1185">Reference proteome</keyword>
<dbReference type="Pfam" id="PF20922">
    <property type="entry name" value="Anamorsin_N"/>
    <property type="match status" value="1"/>
</dbReference>
<feature type="domain" description="Anamorsin C-terminal" evidence="13">
    <location>
        <begin position="391"/>
        <end position="423"/>
    </location>
</feature>
<evidence type="ECO:0000256" key="8">
    <source>
        <dbReference type="ARBA" id="ARBA00023004"/>
    </source>
</evidence>
<keyword evidence="6 11" id="KW-0001">2Fe-2S</keyword>
<dbReference type="GO" id="GO:0043066">
    <property type="term" value="P:negative regulation of apoptotic process"/>
    <property type="evidence" value="ECO:0007669"/>
    <property type="project" value="UniProtKB-UniRule"/>
</dbReference>
<feature type="binding site" evidence="11">
    <location>
        <position position="369"/>
    </location>
    <ligand>
        <name>[2Fe-2S] cluster</name>
        <dbReference type="ChEBI" id="CHEBI:190135"/>
    </ligand>
</feature>
<dbReference type="PANTHER" id="PTHR13273">
    <property type="entry name" value="ANAMORSIN"/>
    <property type="match status" value="1"/>
</dbReference>
<dbReference type="GO" id="GO:0006915">
    <property type="term" value="P:apoptotic process"/>
    <property type="evidence" value="ECO:0007669"/>
    <property type="project" value="UniProtKB-KW"/>
</dbReference>
<comment type="similarity">
    <text evidence="2 11">Belongs to the anamorsin family.</text>
</comment>
<keyword evidence="3 11" id="KW-0004">4Fe-4S</keyword>
<dbReference type="GO" id="GO:0005634">
    <property type="term" value="C:nucleus"/>
    <property type="evidence" value="ECO:0007669"/>
    <property type="project" value="UniProtKB-SubCell"/>
</dbReference>
<evidence type="ECO:0000256" key="7">
    <source>
        <dbReference type="ARBA" id="ARBA00022723"/>
    </source>
</evidence>
<feature type="region of interest" description="Disordered" evidence="12">
    <location>
        <begin position="1"/>
        <end position="90"/>
    </location>
</feature>
<dbReference type="EMBL" id="SWLE01000004">
    <property type="protein sequence ID" value="TNN00804.1"/>
    <property type="molecule type" value="Genomic_DNA"/>
</dbReference>
<dbReference type="AlphaFoldDB" id="A0A4Z2C9G3"/>
<feature type="binding site" evidence="11">
    <location>
        <position position="408"/>
    </location>
    <ligand>
        <name>[4Fe-4S] cluster</name>
        <dbReference type="ChEBI" id="CHEBI:49883"/>
    </ligand>
</feature>
<dbReference type="PANTHER" id="PTHR13273:SF14">
    <property type="entry name" value="ANAMORSIN"/>
    <property type="match status" value="1"/>
</dbReference>
<feature type="domain" description="Anamorsin N-terminal" evidence="14">
    <location>
        <begin position="128"/>
        <end position="288"/>
    </location>
</feature>
<dbReference type="InterPro" id="IPR029063">
    <property type="entry name" value="SAM-dependent_MTases_sf"/>
</dbReference>
<feature type="binding site" evidence="11">
    <location>
        <position position="397"/>
    </location>
    <ligand>
        <name>[4Fe-4S] cluster</name>
        <dbReference type="ChEBI" id="CHEBI:49883"/>
    </ligand>
</feature>
<evidence type="ECO:0000259" key="14">
    <source>
        <dbReference type="Pfam" id="PF20922"/>
    </source>
</evidence>
<sequence>MQTERGINSTNKRHKGTLFDGSLTPSRSPYKTSDFGGESQKQNVTSQKCELPHAVRIQSRCDDDDNDNDNNNINNNNTGAPSHRCQHPASEVPFQRGDLSAAPPCSAGSCNFRWRRDCSMADFGIKAGENVLLVWDQPSTPTTLKQLAEELGTIVGSDGKVSVENVERLLLSSHLASTFDCVVSCVLADSSTVHSSETLAELARILKPGGKLILDEAVTGAEVQSVRTSANLISTLKLSGFTSVAEISKAELSPEALSAYRTATGYQGNTLCRIRISAFKPNFEVGSSSQIKLSFGSKTPKPAEKPALDPNTVKMWMLSANDMNDDDLDLVDSDALLDEEDFKKPDPSSLTVPTCGEGAGKKKKACKNCTCGLAEELEEESKGKEKTNLPKSACGSCYLGDAFRCASCPYLGMPAFKPGEKILLDKTTLTDA</sequence>